<feature type="region of interest" description="Disordered" evidence="3">
    <location>
        <begin position="365"/>
        <end position="386"/>
    </location>
</feature>
<proteinExistence type="inferred from homology"/>
<evidence type="ECO:0000256" key="1">
    <source>
        <dbReference type="ARBA" id="ARBA00010062"/>
    </source>
</evidence>
<keyword evidence="7" id="KW-1185">Reference proteome</keyword>
<protein>
    <submittedName>
        <fullName evidence="6">ABC transporter substrate-binding protein</fullName>
    </submittedName>
</protein>
<keyword evidence="2 4" id="KW-0732">Signal</keyword>
<dbReference type="SUPFAM" id="SSF53822">
    <property type="entry name" value="Periplasmic binding protein-like I"/>
    <property type="match status" value="1"/>
</dbReference>
<accession>A0ABV6YSI3</accession>
<reference evidence="6 7" key="1">
    <citation type="submission" date="2024-09" db="EMBL/GenBank/DDBJ databases">
        <title>Laminarin stimulates single cell rates of sulfate reduction while oxygen inhibits transcriptomic activity in coastal marine sediment.</title>
        <authorList>
            <person name="Lindsay M."/>
            <person name="Orcutt B."/>
            <person name="Emerson D."/>
            <person name="Stepanauskas R."/>
            <person name="D'Angelo T."/>
        </authorList>
    </citation>
    <scope>NUCLEOTIDE SEQUENCE [LARGE SCALE GENOMIC DNA]</scope>
    <source>
        <strain evidence="6">SAG AM-311-K15</strain>
    </source>
</reference>
<gene>
    <name evidence="6" type="ORF">ACFL27_02955</name>
</gene>
<dbReference type="Proteomes" id="UP001594351">
    <property type="component" value="Unassembled WGS sequence"/>
</dbReference>
<dbReference type="PANTHER" id="PTHR47235">
    <property type="entry name" value="BLR6548 PROTEIN"/>
    <property type="match status" value="1"/>
</dbReference>
<dbReference type="EMBL" id="JBHPBY010000023">
    <property type="protein sequence ID" value="MFC1849146.1"/>
    <property type="molecule type" value="Genomic_DNA"/>
</dbReference>
<evidence type="ECO:0000256" key="3">
    <source>
        <dbReference type="SAM" id="MobiDB-lite"/>
    </source>
</evidence>
<dbReference type="InterPro" id="IPR028081">
    <property type="entry name" value="Leu-bd"/>
</dbReference>
<dbReference type="CDD" id="cd06343">
    <property type="entry name" value="PBP1_ABC_ligand_binding-like"/>
    <property type="match status" value="1"/>
</dbReference>
<evidence type="ECO:0000259" key="5">
    <source>
        <dbReference type="Pfam" id="PF13458"/>
    </source>
</evidence>
<dbReference type="Pfam" id="PF13458">
    <property type="entry name" value="Peripla_BP_6"/>
    <property type="match status" value="1"/>
</dbReference>
<dbReference type="InterPro" id="IPR028082">
    <property type="entry name" value="Peripla_BP_I"/>
</dbReference>
<feature type="chain" id="PRO_5045730301" evidence="4">
    <location>
        <begin position="26"/>
        <end position="400"/>
    </location>
</feature>
<dbReference type="Gene3D" id="3.40.50.2300">
    <property type="match status" value="2"/>
</dbReference>
<evidence type="ECO:0000313" key="7">
    <source>
        <dbReference type="Proteomes" id="UP001594351"/>
    </source>
</evidence>
<organism evidence="6 7">
    <name type="scientific">candidate division CSSED10-310 bacterium</name>
    <dbReference type="NCBI Taxonomy" id="2855610"/>
    <lineage>
        <taxon>Bacteria</taxon>
        <taxon>Bacteria division CSSED10-310</taxon>
    </lineage>
</organism>
<comment type="caution">
    <text evidence="6">The sequence shown here is derived from an EMBL/GenBank/DDBJ whole genome shotgun (WGS) entry which is preliminary data.</text>
</comment>
<name>A0ABV6YSI3_UNCC1</name>
<feature type="signal peptide" evidence="4">
    <location>
        <begin position="1"/>
        <end position="25"/>
    </location>
</feature>
<evidence type="ECO:0000256" key="2">
    <source>
        <dbReference type="ARBA" id="ARBA00022729"/>
    </source>
</evidence>
<evidence type="ECO:0000313" key="6">
    <source>
        <dbReference type="EMBL" id="MFC1849146.1"/>
    </source>
</evidence>
<comment type="similarity">
    <text evidence="1">Belongs to the leucine-binding protein family.</text>
</comment>
<feature type="domain" description="Leucine-binding protein" evidence="5">
    <location>
        <begin position="37"/>
        <end position="385"/>
    </location>
</feature>
<evidence type="ECO:0000256" key="4">
    <source>
        <dbReference type="SAM" id="SignalP"/>
    </source>
</evidence>
<sequence>MMNKKSLCAVILCGLFLFIPTLVGAQQEVPGVSKTEVVIGISTPLSGPAALWGVTAAGAKAWADYINDQGGVHGRKIKVIMKDDGYNAARALINLQQMKGKVFAVCGLLGTAILNASRDYFPDNKIPLINAYGDIRIWTKMPPEKRKYIFIAYPDYEDEAAYIARYAIQKLNTKKIALFYQNDDYGKMALSGIKKTIAALTGKATLVGSIPHEVTERALGMHALKLKETGADTLIIYATMTHASLILKEAAKVGYRPKAMTTFTLGDPIMYKLAGDVWEGTYTSLPGNSGVPGSEPEADKVAAILKKYDPKIEGKEYLALFGAMSMIQLVEGLKNAGPGLTPESMIKGMEMIKDWKPQGIGAPVTYGPERRHGVNASRMGQARDGRHMPLEPFTIHKSHF</sequence>
<dbReference type="PANTHER" id="PTHR47235:SF1">
    <property type="entry name" value="BLR6548 PROTEIN"/>
    <property type="match status" value="1"/>
</dbReference>